<name>A0ABP9M911_9BURK</name>
<dbReference type="Proteomes" id="UP001500227">
    <property type="component" value="Unassembled WGS sequence"/>
</dbReference>
<feature type="transmembrane region" description="Helical" evidence="4">
    <location>
        <begin position="325"/>
        <end position="346"/>
    </location>
</feature>
<sequence length="387" mass="41942">MKLLRRPEWLILGIVCIAANLRAPITSLPTVVDLIQIDTGLSSAALGLLTSLPLFVFALVSLCSASVAQRFGLERSLYYAIWFMLIGVGLRSLPHLAALYMGNNIIAVGIALGNVLLPGLIKRDFPQRIALITSLYALSMGIIAALVSAVTVPIAHVWGWRIALLAMSLMILITLVVWWPQRHKGRPQAEQRRRSASISLWRHPLAWQVSLFLGLNSLMYYIVVSWLPAMLQASGFSADEAASMQGVLQLATAIPGLVIVPLIARFKDQRIVVVLMMLPVFVGLLGLWLYPDAAWWWSVILGFGSGAVFVLALSFVGMRVATAPLAAALSGMAQFIGYLLAAGGPALTGKMHDISQSWASTLIFCLVIAVMMLISGLYAGRDQQIQA</sequence>
<keyword evidence="6" id="KW-1185">Reference proteome</keyword>
<dbReference type="Pfam" id="PF07690">
    <property type="entry name" value="MFS_1"/>
    <property type="match status" value="1"/>
</dbReference>
<feature type="transmembrane region" description="Helical" evidence="4">
    <location>
        <begin position="271"/>
        <end position="290"/>
    </location>
</feature>
<feature type="transmembrane region" description="Helical" evidence="4">
    <location>
        <begin position="158"/>
        <end position="179"/>
    </location>
</feature>
<evidence type="ECO:0000256" key="4">
    <source>
        <dbReference type="SAM" id="Phobius"/>
    </source>
</evidence>
<feature type="transmembrane region" description="Helical" evidence="4">
    <location>
        <begin position="243"/>
        <end position="264"/>
    </location>
</feature>
<organism evidence="5 6">
    <name type="scientific">Paenalcaligenes hermetiae</name>
    <dbReference type="NCBI Taxonomy" id="1157987"/>
    <lineage>
        <taxon>Bacteria</taxon>
        <taxon>Pseudomonadati</taxon>
        <taxon>Pseudomonadota</taxon>
        <taxon>Betaproteobacteria</taxon>
        <taxon>Burkholderiales</taxon>
        <taxon>Alcaligenaceae</taxon>
        <taxon>Paenalcaligenes</taxon>
    </lineage>
</organism>
<dbReference type="Gene3D" id="1.20.1250.20">
    <property type="entry name" value="MFS general substrate transporter like domains"/>
    <property type="match status" value="1"/>
</dbReference>
<dbReference type="InterPro" id="IPR036259">
    <property type="entry name" value="MFS_trans_sf"/>
</dbReference>
<accession>A0ABP9M911</accession>
<proteinExistence type="predicted"/>
<dbReference type="PANTHER" id="PTHR23523">
    <property type="match status" value="1"/>
</dbReference>
<dbReference type="InterPro" id="IPR011701">
    <property type="entry name" value="MFS"/>
</dbReference>
<evidence type="ECO:0000256" key="3">
    <source>
        <dbReference type="ARBA" id="ARBA00023136"/>
    </source>
</evidence>
<gene>
    <name evidence="5" type="ORF">GCM10023337_18090</name>
</gene>
<feature type="transmembrane region" description="Helical" evidence="4">
    <location>
        <begin position="358"/>
        <end position="379"/>
    </location>
</feature>
<dbReference type="EMBL" id="BAABKD010000011">
    <property type="protein sequence ID" value="GAA5091798.1"/>
    <property type="molecule type" value="Genomic_DNA"/>
</dbReference>
<feature type="transmembrane region" description="Helical" evidence="4">
    <location>
        <begin position="296"/>
        <end position="318"/>
    </location>
</feature>
<evidence type="ECO:0000256" key="2">
    <source>
        <dbReference type="ARBA" id="ARBA00022989"/>
    </source>
</evidence>
<dbReference type="PANTHER" id="PTHR23523:SF2">
    <property type="entry name" value="2-NITROIMIDAZOLE TRANSPORTER"/>
    <property type="match status" value="1"/>
</dbReference>
<feature type="transmembrane region" description="Helical" evidence="4">
    <location>
        <begin position="43"/>
        <end position="65"/>
    </location>
</feature>
<evidence type="ECO:0000256" key="1">
    <source>
        <dbReference type="ARBA" id="ARBA00022692"/>
    </source>
</evidence>
<protein>
    <submittedName>
        <fullName evidence="5">CynX/NimT family MFS transporter</fullName>
    </submittedName>
</protein>
<dbReference type="InterPro" id="IPR052524">
    <property type="entry name" value="MFS_Cyanate_Porter"/>
</dbReference>
<dbReference type="RefSeq" id="WP_300647477.1">
    <property type="nucleotide sequence ID" value="NZ_BAABKD010000011.1"/>
</dbReference>
<evidence type="ECO:0000313" key="6">
    <source>
        <dbReference type="Proteomes" id="UP001500227"/>
    </source>
</evidence>
<feature type="transmembrane region" description="Helical" evidence="4">
    <location>
        <begin position="99"/>
        <end position="117"/>
    </location>
</feature>
<feature type="transmembrane region" description="Helical" evidence="4">
    <location>
        <begin position="200"/>
        <end position="223"/>
    </location>
</feature>
<keyword evidence="1 4" id="KW-0812">Transmembrane</keyword>
<keyword evidence="2 4" id="KW-1133">Transmembrane helix</keyword>
<evidence type="ECO:0000313" key="5">
    <source>
        <dbReference type="EMBL" id="GAA5091798.1"/>
    </source>
</evidence>
<dbReference type="SUPFAM" id="SSF103473">
    <property type="entry name" value="MFS general substrate transporter"/>
    <property type="match status" value="1"/>
</dbReference>
<keyword evidence="3 4" id="KW-0472">Membrane</keyword>
<reference evidence="6" key="1">
    <citation type="journal article" date="2019" name="Int. J. Syst. Evol. Microbiol.">
        <title>The Global Catalogue of Microorganisms (GCM) 10K type strain sequencing project: providing services to taxonomists for standard genome sequencing and annotation.</title>
        <authorList>
            <consortium name="The Broad Institute Genomics Platform"/>
            <consortium name="The Broad Institute Genome Sequencing Center for Infectious Disease"/>
            <person name="Wu L."/>
            <person name="Ma J."/>
        </authorList>
    </citation>
    <scope>NUCLEOTIDE SEQUENCE [LARGE SCALE GENOMIC DNA]</scope>
    <source>
        <strain evidence="6">JCM 18423</strain>
    </source>
</reference>
<comment type="caution">
    <text evidence="5">The sequence shown here is derived from an EMBL/GenBank/DDBJ whole genome shotgun (WGS) entry which is preliminary data.</text>
</comment>
<feature type="transmembrane region" description="Helical" evidence="4">
    <location>
        <begin position="129"/>
        <end position="152"/>
    </location>
</feature>
<feature type="transmembrane region" description="Helical" evidence="4">
    <location>
        <begin position="77"/>
        <end position="93"/>
    </location>
</feature>